<comment type="caution">
    <text evidence="2">The sequence shown here is derived from an EMBL/GenBank/DDBJ whole genome shotgun (WGS) entry which is preliminary data.</text>
</comment>
<feature type="domain" description="MlaB-like STAS" evidence="1">
    <location>
        <begin position="11"/>
        <end position="89"/>
    </location>
</feature>
<dbReference type="Pfam" id="PF13466">
    <property type="entry name" value="STAS_2"/>
    <property type="match status" value="1"/>
</dbReference>
<dbReference type="InterPro" id="IPR058548">
    <property type="entry name" value="MlaB-like_STAS"/>
</dbReference>
<reference evidence="2 3" key="1">
    <citation type="submission" date="2020-06" db="EMBL/GenBank/DDBJ databases">
        <title>Global-level population genomics: horizontal gene transfer, symbiosis and evolution in Rhizobia.</title>
        <authorList>
            <person name="Gai Y."/>
        </authorList>
    </citation>
    <scope>NUCLEOTIDE SEQUENCE [LARGE SCALE GENOMIC DNA]</scope>
    <source>
        <strain evidence="2 3">PLR6_1b</strain>
    </source>
</reference>
<organism evidence="2 3">
    <name type="scientific">Rhizobium bangladeshense</name>
    <dbReference type="NCBI Taxonomy" id="1138189"/>
    <lineage>
        <taxon>Bacteria</taxon>
        <taxon>Pseudomonadati</taxon>
        <taxon>Pseudomonadota</taxon>
        <taxon>Alphaproteobacteria</taxon>
        <taxon>Hyphomicrobiales</taxon>
        <taxon>Rhizobiaceae</taxon>
        <taxon>Rhizobium/Agrobacterium group</taxon>
        <taxon>Rhizobium</taxon>
    </lineage>
</organism>
<dbReference type="InterPro" id="IPR036513">
    <property type="entry name" value="STAS_dom_sf"/>
</dbReference>
<name>A0ABS7LLF3_9HYPH</name>
<gene>
    <name evidence="2" type="ORF">HJA87_18690</name>
</gene>
<protein>
    <submittedName>
        <fullName evidence="2">STAS domain-containing protein</fullName>
    </submittedName>
</protein>
<dbReference type="Proteomes" id="UP000720124">
    <property type="component" value="Unassembled WGS sequence"/>
</dbReference>
<evidence type="ECO:0000313" key="3">
    <source>
        <dbReference type="Proteomes" id="UP000720124"/>
    </source>
</evidence>
<evidence type="ECO:0000259" key="1">
    <source>
        <dbReference type="Pfam" id="PF13466"/>
    </source>
</evidence>
<dbReference type="GeneID" id="66147769"/>
<dbReference type="Gene3D" id="3.30.750.24">
    <property type="entry name" value="STAS domain"/>
    <property type="match status" value="1"/>
</dbReference>
<keyword evidence="3" id="KW-1185">Reference proteome</keyword>
<proteinExistence type="predicted"/>
<dbReference type="RefSeq" id="WP_138394857.1">
    <property type="nucleotide sequence ID" value="NZ_CP071612.1"/>
</dbReference>
<sequence length="109" mass="12303">MDTQSQYCESINLPDMLSIRHVLELHSKLSAEFRSKDEIVVSISDGAEADLSFIQLVEAARRQAKSEGKTFRLSSPASGSVLKVLERGGFIESFDQEDLKFWLHKEVML</sequence>
<dbReference type="EMBL" id="JABTXI010000007">
    <property type="protein sequence ID" value="MBY3591881.1"/>
    <property type="molecule type" value="Genomic_DNA"/>
</dbReference>
<accession>A0ABS7LLF3</accession>
<evidence type="ECO:0000313" key="2">
    <source>
        <dbReference type="EMBL" id="MBY3591881.1"/>
    </source>
</evidence>